<dbReference type="SUPFAM" id="SSF51445">
    <property type="entry name" value="(Trans)glycosidases"/>
    <property type="match status" value="1"/>
</dbReference>
<gene>
    <name evidence="1" type="ORF">UT39_C0022G0006</name>
</gene>
<dbReference type="Gene3D" id="3.20.20.80">
    <property type="entry name" value="Glycosidases"/>
    <property type="match status" value="1"/>
</dbReference>
<dbReference type="PANTHER" id="PTHR12631">
    <property type="entry name" value="ALPHA-L-IDURONIDASE"/>
    <property type="match status" value="1"/>
</dbReference>
<proteinExistence type="predicted"/>
<dbReference type="PANTHER" id="PTHR12631:SF10">
    <property type="entry name" value="BETA-XYLOSIDASE-LIKE PROTEIN-RELATED"/>
    <property type="match status" value="1"/>
</dbReference>
<organism evidence="1 2">
    <name type="scientific">Candidatus Woesebacteria bacterium GW2011_GWA1_39_21</name>
    <dbReference type="NCBI Taxonomy" id="1618550"/>
    <lineage>
        <taxon>Bacteria</taxon>
        <taxon>Candidatus Woeseibacteriota</taxon>
    </lineage>
</organism>
<evidence type="ECO:0000313" key="2">
    <source>
        <dbReference type="Proteomes" id="UP000034246"/>
    </source>
</evidence>
<comment type="caution">
    <text evidence="1">The sequence shown here is derived from an EMBL/GenBank/DDBJ whole genome shotgun (WGS) entry which is preliminary data.</text>
</comment>
<evidence type="ECO:0000313" key="1">
    <source>
        <dbReference type="EMBL" id="KKR10152.1"/>
    </source>
</evidence>
<dbReference type="AlphaFoldDB" id="A0A0G0R8Y6"/>
<dbReference type="InterPro" id="IPR051923">
    <property type="entry name" value="Glycosyl_Hydrolase_39"/>
</dbReference>
<accession>A0A0G0R8Y6</accession>
<name>A0A0G0R8Y6_9BACT</name>
<dbReference type="STRING" id="1618550.UT39_C0022G0006"/>
<sequence length="414" mass="47661">MRKVFISLILIIFPFLLVKNVYAIENPTAADNNKFGIHIIDENDLDDATRLVNSSGGDWGYVTFVIREDERDPNRWQKVFDRARRLHLIPIVRIATKQDGDNWSKPDPDDISGWVNFFDSLNWVVINRYVVIGNETNHASEWGGEVNPTEYGDYFINIAKRIKVSNPDYFVMMGAFDASAPDNKAHMSEERYLTKLLQKYPKIFDDVDGFASHSYPNPDFSAPPTNKGQKSVRAYEWELSLLKRLGVKKDLPVFVTETGWAHQTDSDKTLLGADSLNDYYKSLYEIYLNDERVVAFTPFVLNYSSPPFDKFSWKKTDGTFYPFFEATQKVLKIKGQPHRITDIEILFEIVPQFIKKDDKVYAVGVAKNWGQSIWLKDTKITGDEHENAGRIEIDSPLFTDVEPGKIGIILYRRL</sequence>
<reference evidence="1 2" key="1">
    <citation type="journal article" date="2015" name="Nature">
        <title>rRNA introns, odd ribosomes, and small enigmatic genomes across a large radiation of phyla.</title>
        <authorList>
            <person name="Brown C.T."/>
            <person name="Hug L.A."/>
            <person name="Thomas B.C."/>
            <person name="Sharon I."/>
            <person name="Castelle C.J."/>
            <person name="Singh A."/>
            <person name="Wilkins M.J."/>
            <person name="Williams K.H."/>
            <person name="Banfield J.F."/>
        </authorList>
    </citation>
    <scope>NUCLEOTIDE SEQUENCE [LARGE SCALE GENOMIC DNA]</scope>
</reference>
<dbReference type="Proteomes" id="UP000034246">
    <property type="component" value="Unassembled WGS sequence"/>
</dbReference>
<dbReference type="EMBL" id="LBWP01000022">
    <property type="protein sequence ID" value="KKR10152.1"/>
    <property type="molecule type" value="Genomic_DNA"/>
</dbReference>
<dbReference type="InterPro" id="IPR017853">
    <property type="entry name" value="GH"/>
</dbReference>
<protein>
    <submittedName>
        <fullName evidence="1">Uncharacterized protein</fullName>
    </submittedName>
</protein>
<dbReference type="GO" id="GO:0004553">
    <property type="term" value="F:hydrolase activity, hydrolyzing O-glycosyl compounds"/>
    <property type="evidence" value="ECO:0007669"/>
    <property type="project" value="TreeGrafter"/>
</dbReference>